<proteinExistence type="predicted"/>
<evidence type="ECO:0000313" key="2">
    <source>
        <dbReference type="WBParaSite" id="PS1159_v2.g24809.t1"/>
    </source>
</evidence>
<dbReference type="Proteomes" id="UP000887580">
    <property type="component" value="Unplaced"/>
</dbReference>
<protein>
    <submittedName>
        <fullName evidence="2">General transcription factor IIF subunit 2</fullName>
    </submittedName>
</protein>
<accession>A0AC35G7Z6</accession>
<dbReference type="WBParaSite" id="PS1159_v2.g24809.t1">
    <property type="protein sequence ID" value="PS1159_v2.g24809.t1"/>
    <property type="gene ID" value="PS1159_v2.g24809"/>
</dbReference>
<sequence>MTDSSSSRKRTNIDFVDCERATRGVWLVKVPRYLSEIWEKNEGSDVGRLVQLSADEVKLISTTPEESSTVGTSPSINGSTSASAGQARRDLRKIQDPSELKPITAKNTKNVFAPKEHSFRFRDPDAQSRAVILEDKSHLKEDVDIKSGKLTCEGRVVIRAECQPPSSEQYMTMKMDMIRKAKEPVSMAKQIDRAVVAFKPKAQHAENLTTNKTKKETGGSARNIRADREHVMDLIFEAFEKHQYYRLSDLQAITQQPQGYLREILTDIATYNTSPPHKSMWELKPEYRNYRTSNADADPMEED</sequence>
<reference evidence="2" key="1">
    <citation type="submission" date="2022-11" db="UniProtKB">
        <authorList>
            <consortium name="WormBaseParasite"/>
        </authorList>
    </citation>
    <scope>IDENTIFICATION</scope>
</reference>
<organism evidence="1 2">
    <name type="scientific">Panagrolaimus sp. PS1159</name>
    <dbReference type="NCBI Taxonomy" id="55785"/>
    <lineage>
        <taxon>Eukaryota</taxon>
        <taxon>Metazoa</taxon>
        <taxon>Ecdysozoa</taxon>
        <taxon>Nematoda</taxon>
        <taxon>Chromadorea</taxon>
        <taxon>Rhabditida</taxon>
        <taxon>Tylenchina</taxon>
        <taxon>Panagrolaimomorpha</taxon>
        <taxon>Panagrolaimoidea</taxon>
        <taxon>Panagrolaimidae</taxon>
        <taxon>Panagrolaimus</taxon>
    </lineage>
</organism>
<evidence type="ECO:0000313" key="1">
    <source>
        <dbReference type="Proteomes" id="UP000887580"/>
    </source>
</evidence>
<name>A0AC35G7Z6_9BILA</name>